<evidence type="ECO:0000313" key="2">
    <source>
        <dbReference type="Proteomes" id="UP000827856"/>
    </source>
</evidence>
<sequence length="110" mass="11764">MLKHKGDLGKVIQQADRFSGIAGKLRVFRETSANLFSPGTFVFNVAGGMGMIGSDILAASTSHLGAWLTKDPEWVAAAAANRAYLGTLLPSCGMARCAPRSTSLVRPWRR</sequence>
<keyword evidence="2" id="KW-1185">Reference proteome</keyword>
<name>A0AAE7SY11_9CAUD</name>
<gene>
    <name evidence="1" type="primary">S2B_gp017c</name>
</gene>
<reference evidence="1" key="1">
    <citation type="submission" date="2019-12" db="EMBL/GenBank/DDBJ databases">
        <title>S2B, a lysogenic bacteriophage that infects Caulobacter crescentus.</title>
        <authorList>
            <person name="Ely B."/>
            <person name="Berrios L."/>
            <person name="Thomas Q."/>
        </authorList>
    </citation>
    <scope>NUCLEOTIDE SEQUENCE</scope>
</reference>
<proteinExistence type="predicted"/>
<organism evidence="1 2">
    <name type="scientific">Caulobacter phage S2B</name>
    <dbReference type="NCBI Taxonomy" id="2759120"/>
    <lineage>
        <taxon>Viruses</taxon>
        <taxon>Duplodnaviria</taxon>
        <taxon>Heunggongvirae</taxon>
        <taxon>Uroviricota</taxon>
        <taxon>Caudoviricetes</taxon>
        <taxon>Autographivirales</taxon>
        <taxon>Autographivirales incertae sedis</taxon>
        <taxon>Sumtervirus</taxon>
        <taxon>Sumtervirus S2B</taxon>
    </lineage>
</organism>
<accession>A0AAE7SY11</accession>
<dbReference type="Proteomes" id="UP000827856">
    <property type="component" value="Segment"/>
</dbReference>
<protein>
    <submittedName>
        <fullName evidence="1">Uncharacterized protein</fullName>
    </submittedName>
</protein>
<dbReference type="EMBL" id="MN857473">
    <property type="protein sequence ID" value="QOC54131.1"/>
    <property type="molecule type" value="Genomic_DNA"/>
</dbReference>
<evidence type="ECO:0000313" key="1">
    <source>
        <dbReference type="EMBL" id="QOC54131.1"/>
    </source>
</evidence>